<dbReference type="RefSeq" id="WP_377543240.1">
    <property type="nucleotide sequence ID" value="NZ_JBHSBN010000004.1"/>
</dbReference>
<protein>
    <submittedName>
        <fullName evidence="5">Glycosyltransferase</fullName>
        <ecNumber evidence="5">2.4.-.-</ecNumber>
    </submittedName>
</protein>
<keyword evidence="2 5" id="KW-0808">Transferase</keyword>
<name>A0ABV8KIM3_9ACTN</name>
<dbReference type="PANTHER" id="PTHR12526:SF636">
    <property type="entry name" value="BLL3647 PROTEIN"/>
    <property type="match status" value="1"/>
</dbReference>
<dbReference type="Proteomes" id="UP001595868">
    <property type="component" value="Unassembled WGS sequence"/>
</dbReference>
<sequence length="385" mass="42671">MCAAFEPGFRAGGPIRSMVGLLEAISDRVDLSLVTRDRDIGSSEPYPVRSGQWIKRGRSRVFYLDGGSLRQWLRLWRELRSTPFDVLYVNSLLGLPFSILPVLAVRCGLLRVRRVLLAPRGELDRGALRIKAGKKRLFLRCYRPVLRGVDLVWHASSTREADDVRRWLPTARIMVVPNNTALPREPLPAVPPEDGPARLVFISRVHPKKNLQLIITALAAVSIPVTFDIYGPLEDAAYWAGCQRSCRELPPQVRVRYRGEVPLSQVRDTFARYDAFVFPTFGENFGHVIPEALSSSCPVICSAETPWSEVITSGGGAVLTESTPAALAREIVRVAGRNATDRLRAKQAAGAAYARWRAEPRNNANVLDEFRTAADPVSATGVVRP</sequence>
<dbReference type="SUPFAM" id="SSF53756">
    <property type="entry name" value="UDP-Glycosyltransferase/glycogen phosphorylase"/>
    <property type="match status" value="1"/>
</dbReference>
<evidence type="ECO:0000259" key="3">
    <source>
        <dbReference type="Pfam" id="PF00534"/>
    </source>
</evidence>
<accession>A0ABV8KIM3</accession>
<feature type="domain" description="Glycosyltransferase subfamily 4-like N-terminal" evidence="4">
    <location>
        <begin position="12"/>
        <end position="178"/>
    </location>
</feature>
<dbReference type="EMBL" id="JBHSBN010000004">
    <property type="protein sequence ID" value="MFC4105906.1"/>
    <property type="molecule type" value="Genomic_DNA"/>
</dbReference>
<dbReference type="PANTHER" id="PTHR12526">
    <property type="entry name" value="GLYCOSYLTRANSFERASE"/>
    <property type="match status" value="1"/>
</dbReference>
<organism evidence="5 6">
    <name type="scientific">Micromonospora zhanjiangensis</name>
    <dbReference type="NCBI Taxonomy" id="1522057"/>
    <lineage>
        <taxon>Bacteria</taxon>
        <taxon>Bacillati</taxon>
        <taxon>Actinomycetota</taxon>
        <taxon>Actinomycetes</taxon>
        <taxon>Micromonosporales</taxon>
        <taxon>Micromonosporaceae</taxon>
        <taxon>Micromonospora</taxon>
    </lineage>
</organism>
<keyword evidence="1 5" id="KW-0328">Glycosyltransferase</keyword>
<dbReference type="EC" id="2.4.-.-" evidence="5"/>
<dbReference type="Pfam" id="PF00534">
    <property type="entry name" value="Glycos_transf_1"/>
    <property type="match status" value="1"/>
</dbReference>
<dbReference type="Gene3D" id="3.40.50.2000">
    <property type="entry name" value="Glycogen Phosphorylase B"/>
    <property type="match status" value="2"/>
</dbReference>
<dbReference type="InterPro" id="IPR028098">
    <property type="entry name" value="Glyco_trans_4-like_N"/>
</dbReference>
<dbReference type="Pfam" id="PF13579">
    <property type="entry name" value="Glyco_trans_4_4"/>
    <property type="match status" value="1"/>
</dbReference>
<feature type="domain" description="Glycosyl transferase family 1" evidence="3">
    <location>
        <begin position="193"/>
        <end position="334"/>
    </location>
</feature>
<evidence type="ECO:0000313" key="6">
    <source>
        <dbReference type="Proteomes" id="UP001595868"/>
    </source>
</evidence>
<evidence type="ECO:0000256" key="2">
    <source>
        <dbReference type="ARBA" id="ARBA00022679"/>
    </source>
</evidence>
<evidence type="ECO:0000313" key="5">
    <source>
        <dbReference type="EMBL" id="MFC4105906.1"/>
    </source>
</evidence>
<reference evidence="6" key="1">
    <citation type="journal article" date="2019" name="Int. J. Syst. Evol. Microbiol.">
        <title>The Global Catalogue of Microorganisms (GCM) 10K type strain sequencing project: providing services to taxonomists for standard genome sequencing and annotation.</title>
        <authorList>
            <consortium name="The Broad Institute Genomics Platform"/>
            <consortium name="The Broad Institute Genome Sequencing Center for Infectious Disease"/>
            <person name="Wu L."/>
            <person name="Ma J."/>
        </authorList>
    </citation>
    <scope>NUCLEOTIDE SEQUENCE [LARGE SCALE GENOMIC DNA]</scope>
    <source>
        <strain evidence="6">2902at01</strain>
    </source>
</reference>
<evidence type="ECO:0000259" key="4">
    <source>
        <dbReference type="Pfam" id="PF13579"/>
    </source>
</evidence>
<gene>
    <name evidence="5" type="ORF">ACFOX0_08145</name>
</gene>
<keyword evidence="6" id="KW-1185">Reference proteome</keyword>
<dbReference type="InterPro" id="IPR001296">
    <property type="entry name" value="Glyco_trans_1"/>
</dbReference>
<proteinExistence type="predicted"/>
<dbReference type="GO" id="GO:0016757">
    <property type="term" value="F:glycosyltransferase activity"/>
    <property type="evidence" value="ECO:0007669"/>
    <property type="project" value="UniProtKB-KW"/>
</dbReference>
<comment type="caution">
    <text evidence="5">The sequence shown here is derived from an EMBL/GenBank/DDBJ whole genome shotgun (WGS) entry which is preliminary data.</text>
</comment>
<evidence type="ECO:0000256" key="1">
    <source>
        <dbReference type="ARBA" id="ARBA00022676"/>
    </source>
</evidence>